<dbReference type="Proteomes" id="UP000036168">
    <property type="component" value="Unassembled WGS sequence"/>
</dbReference>
<dbReference type="Proteomes" id="UP001341297">
    <property type="component" value="Unassembled WGS sequence"/>
</dbReference>
<gene>
    <name evidence="8" type="ORF">AB447_213700</name>
    <name evidence="9" type="ORF">P8828_12305</name>
</gene>
<dbReference type="Gene3D" id="3.40.640.10">
    <property type="entry name" value="Type I PLP-dependent aspartate aminotransferase-like (Major domain)"/>
    <property type="match status" value="1"/>
</dbReference>
<comment type="similarity">
    <text evidence="2">Belongs to the class-V pyridoxal-phosphate-dependent aminotransferase family. NifS/IscS subfamily.</text>
</comment>
<evidence type="ECO:0000259" key="7">
    <source>
        <dbReference type="Pfam" id="PF00266"/>
    </source>
</evidence>
<keyword evidence="5" id="KW-0408">Iron</keyword>
<dbReference type="PANTHER" id="PTHR11601:SF50">
    <property type="entry name" value="CYSTEINE DESULFURASE ISCS 2-RELATED"/>
    <property type="match status" value="1"/>
</dbReference>
<organism evidence="8 10">
    <name type="scientific">Bacillus glycinifermentans</name>
    <dbReference type="NCBI Taxonomy" id="1664069"/>
    <lineage>
        <taxon>Bacteria</taxon>
        <taxon>Bacillati</taxon>
        <taxon>Bacillota</taxon>
        <taxon>Bacilli</taxon>
        <taxon>Bacillales</taxon>
        <taxon>Bacillaceae</taxon>
        <taxon>Bacillus</taxon>
    </lineage>
</organism>
<evidence type="ECO:0000256" key="2">
    <source>
        <dbReference type="ARBA" id="ARBA00006490"/>
    </source>
</evidence>
<name>A0A0T6BST5_9BACI</name>
<keyword evidence="6" id="KW-0411">Iron-sulfur</keyword>
<accession>A0A0T6BST5</accession>
<evidence type="ECO:0000256" key="6">
    <source>
        <dbReference type="ARBA" id="ARBA00023014"/>
    </source>
</evidence>
<dbReference type="GO" id="GO:0051536">
    <property type="term" value="F:iron-sulfur cluster binding"/>
    <property type="evidence" value="ECO:0007669"/>
    <property type="project" value="UniProtKB-KW"/>
</dbReference>
<dbReference type="InterPro" id="IPR015422">
    <property type="entry name" value="PyrdxlP-dep_Trfase_small"/>
</dbReference>
<sequence length="381" mass="41445">MIYLDNSSTTQPYPEVLQTYEQVSRRFFGNPSSLHHHGVEADQLLAEARKQIKSALSVTDYDVVFTSGASEANNMALKGIALAHGQKGKHIITSSIEHPSVSESLEQLKTAFGFDITYLPVDGQGRVSLEELEKAIRKDTILVSIMHVNNETGVIQPVEDIGNIVKRTSRAFFHVDFVQGIHKVPLDIARAKIDLCTISGHKFHGLKGTGALILKEEITLFPLISGGEQQNSRRAGTENTAGAAALAKAINLSAKDYSGYIEEMKAAKADFIKQLKGLEGVILNTPEDASAPHIINFSVPGIKAEVLLHMLEERGIFVSTTSACSSKQHKPSKVLMAMGKGEQAAESSIRISLTYRGNEGVVEPFMTALTESVHKLKGIMR</sequence>
<dbReference type="FunFam" id="3.40.640.10:FF:000084">
    <property type="entry name" value="IscS-like cysteine desulfurase"/>
    <property type="match status" value="1"/>
</dbReference>
<dbReference type="Gene3D" id="1.10.260.50">
    <property type="match status" value="1"/>
</dbReference>
<dbReference type="InterPro" id="IPR015424">
    <property type="entry name" value="PyrdxlP-dep_Trfase"/>
</dbReference>
<dbReference type="STRING" id="1664069.BGLY_3488"/>
<dbReference type="AlphaFoldDB" id="A0A0T6BST5"/>
<dbReference type="EMBL" id="JARRTL010000010">
    <property type="protein sequence ID" value="MEC0485616.1"/>
    <property type="molecule type" value="Genomic_DNA"/>
</dbReference>
<dbReference type="InterPro" id="IPR015421">
    <property type="entry name" value="PyrdxlP-dep_Trfase_major"/>
</dbReference>
<feature type="domain" description="Aminotransferase class V" evidence="7">
    <location>
        <begin position="2"/>
        <end position="355"/>
    </location>
</feature>
<dbReference type="InterPro" id="IPR016454">
    <property type="entry name" value="Cysteine_dSase"/>
</dbReference>
<dbReference type="PANTHER" id="PTHR11601">
    <property type="entry name" value="CYSTEINE DESULFURYLASE FAMILY MEMBER"/>
    <property type="match status" value="1"/>
</dbReference>
<dbReference type="PIRSF" id="PIRSF005572">
    <property type="entry name" value="NifS"/>
    <property type="match status" value="1"/>
</dbReference>
<reference evidence="8 10" key="1">
    <citation type="journal article" date="2015" name="Int. J. Syst. Evol. Microbiol.">
        <title>Bacillus glycinifermentans sp. nov., isolated from fermented soybean paste.</title>
        <authorList>
            <person name="Kim S.J."/>
            <person name="Dunlap C.A."/>
            <person name="Kwon S.W."/>
            <person name="Rooney A.P."/>
        </authorList>
    </citation>
    <scope>NUCLEOTIDE SEQUENCE [LARGE SCALE GENOMIC DNA]</scope>
    <source>
        <strain evidence="8 10">GO-13</strain>
    </source>
</reference>
<evidence type="ECO:0000256" key="4">
    <source>
        <dbReference type="ARBA" id="ARBA00022898"/>
    </source>
</evidence>
<dbReference type="RefSeq" id="WP_048356206.1">
    <property type="nucleotide sequence ID" value="NZ_JARRTL010000010.1"/>
</dbReference>
<dbReference type="InterPro" id="IPR000192">
    <property type="entry name" value="Aminotrans_V_dom"/>
</dbReference>
<comment type="cofactor">
    <cofactor evidence="1">
        <name>pyridoxal 5'-phosphate</name>
        <dbReference type="ChEBI" id="CHEBI:597326"/>
    </cofactor>
</comment>
<evidence type="ECO:0000313" key="11">
    <source>
        <dbReference type="Proteomes" id="UP001341297"/>
    </source>
</evidence>
<comment type="caution">
    <text evidence="8">The sequence shown here is derived from an EMBL/GenBank/DDBJ whole genome shotgun (WGS) entry which is preliminary data.</text>
</comment>
<dbReference type="Gene3D" id="3.90.1150.10">
    <property type="entry name" value="Aspartate Aminotransferase, domain 1"/>
    <property type="match status" value="1"/>
</dbReference>
<proteinExistence type="inferred from homology"/>
<evidence type="ECO:0000256" key="3">
    <source>
        <dbReference type="ARBA" id="ARBA00022723"/>
    </source>
</evidence>
<dbReference type="GO" id="GO:0046872">
    <property type="term" value="F:metal ion binding"/>
    <property type="evidence" value="ECO:0007669"/>
    <property type="project" value="UniProtKB-KW"/>
</dbReference>
<reference evidence="8" key="2">
    <citation type="submission" date="2015-10" db="EMBL/GenBank/DDBJ databases">
        <authorList>
            <person name="Gilbert D.G."/>
        </authorList>
    </citation>
    <scope>NUCLEOTIDE SEQUENCE</scope>
    <source>
        <strain evidence="8">GO-13</strain>
    </source>
</reference>
<evidence type="ECO:0000256" key="1">
    <source>
        <dbReference type="ARBA" id="ARBA00001933"/>
    </source>
</evidence>
<dbReference type="OrthoDB" id="9808002at2"/>
<dbReference type="Pfam" id="PF00266">
    <property type="entry name" value="Aminotran_5"/>
    <property type="match status" value="1"/>
</dbReference>
<keyword evidence="3" id="KW-0479">Metal-binding</keyword>
<protein>
    <submittedName>
        <fullName evidence="8 9">Cysteine desulfurase</fullName>
    </submittedName>
</protein>
<dbReference type="SUPFAM" id="SSF53383">
    <property type="entry name" value="PLP-dependent transferases"/>
    <property type="match status" value="1"/>
</dbReference>
<evidence type="ECO:0000313" key="9">
    <source>
        <dbReference type="EMBL" id="MEC0485616.1"/>
    </source>
</evidence>
<reference evidence="9 11" key="3">
    <citation type="submission" date="2023-03" db="EMBL/GenBank/DDBJ databases">
        <title>Agriculturally important microbes genome sequencing.</title>
        <authorList>
            <person name="Dunlap C."/>
        </authorList>
    </citation>
    <scope>NUCLEOTIDE SEQUENCE [LARGE SCALE GENOMIC DNA]</scope>
    <source>
        <strain evidence="9 11">CBP-3203</strain>
    </source>
</reference>
<evidence type="ECO:0000256" key="5">
    <source>
        <dbReference type="ARBA" id="ARBA00023004"/>
    </source>
</evidence>
<dbReference type="GO" id="GO:0031071">
    <property type="term" value="F:cysteine desulfurase activity"/>
    <property type="evidence" value="ECO:0007669"/>
    <property type="project" value="UniProtKB-ARBA"/>
</dbReference>
<evidence type="ECO:0000313" key="10">
    <source>
        <dbReference type="Proteomes" id="UP000036168"/>
    </source>
</evidence>
<dbReference type="EMBL" id="LECW02000005">
    <property type="protein sequence ID" value="KRT94705.1"/>
    <property type="molecule type" value="Genomic_DNA"/>
</dbReference>
<keyword evidence="4" id="KW-0663">Pyridoxal phosphate</keyword>
<keyword evidence="11" id="KW-1185">Reference proteome</keyword>
<evidence type="ECO:0000313" key="8">
    <source>
        <dbReference type="EMBL" id="KRT94705.1"/>
    </source>
</evidence>